<name>A0A6N2TQ61_9FIRM</name>
<evidence type="ECO:0000313" key="1">
    <source>
        <dbReference type="EMBL" id="VYT05626.1"/>
    </source>
</evidence>
<accession>A0A6N2TQ61</accession>
<dbReference type="EMBL" id="CACRST010000014">
    <property type="protein sequence ID" value="VYT05626.1"/>
    <property type="molecule type" value="Genomic_DNA"/>
</dbReference>
<reference evidence="1" key="1">
    <citation type="submission" date="2019-11" db="EMBL/GenBank/DDBJ databases">
        <authorList>
            <person name="Feng L."/>
        </authorList>
    </citation>
    <scope>NUCLEOTIDE SEQUENCE</scope>
    <source>
        <strain evidence="1">BgluceraseaLFYP119</strain>
    </source>
</reference>
<organism evidence="1">
    <name type="scientific">Blautia glucerasea</name>
    <dbReference type="NCBI Taxonomy" id="536633"/>
    <lineage>
        <taxon>Bacteria</taxon>
        <taxon>Bacillati</taxon>
        <taxon>Bacillota</taxon>
        <taxon>Clostridia</taxon>
        <taxon>Lachnospirales</taxon>
        <taxon>Lachnospiraceae</taxon>
        <taxon>Blautia</taxon>
    </lineage>
</organism>
<gene>
    <name evidence="1" type="ORF">BGLFYP119_01630</name>
</gene>
<proteinExistence type="predicted"/>
<dbReference type="RefSeq" id="WP_156353957.1">
    <property type="nucleotide sequence ID" value="NZ_CACRST010000014.1"/>
</dbReference>
<protein>
    <submittedName>
        <fullName evidence="1">Uncharacterized protein</fullName>
    </submittedName>
</protein>
<dbReference type="AlphaFoldDB" id="A0A6N2TQ61"/>
<sequence length="382" mass="44061">MRKIIIWTVGLMTATLFIGNISIRSEKPVWEPVESQIRYNKNHAVSVSKAMTAAEGEQGEVIQDGLYIVPDTQDYLLVKSDGEEIEFHADWGSIGSISSTAFLSKEKEYSFKNGDDEKGDRISGTLTFEDGKASLKINEDWFLPMETEYLWLRNSMWEFSEEQLKEIAKGLGVPQDLDVKYVQDKAYYWDEGERYITHVHILYQDVEIAGVQADSFTGEWVKEVRTYSSEAQSGENKSPDFPAVDVEEAVLDIREEYNKIIENISAGRYTEGKLSNGAIFYLEEGNLVSITVPKNTDGSEYSRSYYYGDEGLFFAYYEGKDAHRFYLTQGRMIRWRYSADAEKPQEAVNHDKENSQEYKEMEEKLYQDNYALQPYLDEYFGM</sequence>